<dbReference type="Proteomes" id="UP000616151">
    <property type="component" value="Unassembled WGS sequence"/>
</dbReference>
<accession>A0ACC5R554</accession>
<evidence type="ECO:0000313" key="1">
    <source>
        <dbReference type="EMBL" id="MBK1867636.1"/>
    </source>
</evidence>
<organism evidence="1 2">
    <name type="scientific">Taklimakanibacter albus</name>
    <dbReference type="NCBI Taxonomy" id="2800327"/>
    <lineage>
        <taxon>Bacteria</taxon>
        <taxon>Pseudomonadati</taxon>
        <taxon>Pseudomonadota</taxon>
        <taxon>Alphaproteobacteria</taxon>
        <taxon>Hyphomicrobiales</taxon>
        <taxon>Aestuariivirgaceae</taxon>
        <taxon>Taklimakanibacter</taxon>
    </lineage>
</organism>
<reference evidence="1" key="1">
    <citation type="submission" date="2021-01" db="EMBL/GenBank/DDBJ databases">
        <authorList>
            <person name="Sun Q."/>
        </authorList>
    </citation>
    <scope>NUCLEOTIDE SEQUENCE</scope>
    <source>
        <strain evidence="1">YIM B02566</strain>
    </source>
</reference>
<gene>
    <name evidence="1" type="ORF">JHL16_14860</name>
</gene>
<name>A0ACC5R554_9HYPH</name>
<evidence type="ECO:0000313" key="2">
    <source>
        <dbReference type="Proteomes" id="UP000616151"/>
    </source>
</evidence>
<comment type="caution">
    <text evidence="1">The sequence shown here is derived from an EMBL/GenBank/DDBJ whole genome shotgun (WGS) entry which is preliminary data.</text>
</comment>
<dbReference type="EMBL" id="JAENHL010000007">
    <property type="protein sequence ID" value="MBK1867636.1"/>
    <property type="molecule type" value="Genomic_DNA"/>
</dbReference>
<sequence>MREALLSNAVAYLFLAPALLFFVVFQAGPLITTIVLSFYEGGILSGFSYSGFDNYLTLWSDREFYQTIKFTLLYFVIIVPSVLAVSLAMAVLLNDKFIRGKNFFKAAIFFPSLAPMVTLSTLWLFMIFPNVGLINMLLAVVNVREVEWLSSPLMATLTIVLVELWRGVGFYMVIFLAGLVAIPEELYEAAELDGAGPIRQFWSITLPQLRPTITFCLIMAVIFNFQLFDAVYMITGGGPGGSTESIAWYIFSNAFKYDQLGLASATSTLLLLAVMSITAVLLKVLPSDR</sequence>
<proteinExistence type="predicted"/>
<protein>
    <submittedName>
        <fullName evidence="1">Sugar ABC transporter permease</fullName>
    </submittedName>
</protein>
<keyword evidence="2" id="KW-1185">Reference proteome</keyword>